<evidence type="ECO:0000313" key="7">
    <source>
        <dbReference type="Proteomes" id="UP000282211"/>
    </source>
</evidence>
<name>A0A420WEV4_9PROT</name>
<dbReference type="SMART" id="SM00448">
    <property type="entry name" value="REC"/>
    <property type="match status" value="1"/>
</dbReference>
<evidence type="ECO:0000259" key="5">
    <source>
        <dbReference type="PROSITE" id="PS50110"/>
    </source>
</evidence>
<dbReference type="EMBL" id="RBII01000002">
    <property type="protein sequence ID" value="RKQ69514.1"/>
    <property type="molecule type" value="Genomic_DNA"/>
</dbReference>
<dbReference type="Proteomes" id="UP000282211">
    <property type="component" value="Unassembled WGS sequence"/>
</dbReference>
<dbReference type="PANTHER" id="PTHR45339:SF1">
    <property type="entry name" value="HYBRID SIGNAL TRANSDUCTION HISTIDINE KINASE J"/>
    <property type="match status" value="1"/>
</dbReference>
<dbReference type="CDD" id="cd17546">
    <property type="entry name" value="REC_hyHK_CKI1_RcsC-like"/>
    <property type="match status" value="1"/>
</dbReference>
<accession>A0A420WEV4</accession>
<dbReference type="InterPro" id="IPR001789">
    <property type="entry name" value="Sig_transdc_resp-reg_receiver"/>
</dbReference>
<keyword evidence="7" id="KW-1185">Reference proteome</keyword>
<feature type="compositionally biased region" description="Basic and acidic residues" evidence="4">
    <location>
        <begin position="259"/>
        <end position="270"/>
    </location>
</feature>
<feature type="region of interest" description="Disordered" evidence="4">
    <location>
        <begin position="139"/>
        <end position="159"/>
    </location>
</feature>
<feature type="region of interest" description="Disordered" evidence="4">
    <location>
        <begin position="236"/>
        <end position="270"/>
    </location>
</feature>
<feature type="compositionally biased region" description="Polar residues" evidence="4">
    <location>
        <begin position="311"/>
        <end position="323"/>
    </location>
</feature>
<dbReference type="InterPro" id="IPR011006">
    <property type="entry name" value="CheY-like_superfamily"/>
</dbReference>
<feature type="domain" description="Response regulatory" evidence="5">
    <location>
        <begin position="326"/>
        <end position="443"/>
    </location>
</feature>
<dbReference type="PROSITE" id="PS50110">
    <property type="entry name" value="RESPONSE_REGULATORY"/>
    <property type="match status" value="1"/>
</dbReference>
<dbReference type="Gene3D" id="3.40.50.2300">
    <property type="match status" value="1"/>
</dbReference>
<dbReference type="AlphaFoldDB" id="A0A420WEV4"/>
<feature type="modified residue" description="4-aspartylphosphate" evidence="3">
    <location>
        <position position="375"/>
    </location>
</feature>
<evidence type="ECO:0000313" key="6">
    <source>
        <dbReference type="EMBL" id="RKQ69514.1"/>
    </source>
</evidence>
<dbReference type="RefSeq" id="WP_121102300.1">
    <property type="nucleotide sequence ID" value="NZ_RBII01000002.1"/>
</dbReference>
<dbReference type="SUPFAM" id="SSF52172">
    <property type="entry name" value="CheY-like"/>
    <property type="match status" value="1"/>
</dbReference>
<keyword evidence="2" id="KW-0902">Two-component regulatory system</keyword>
<feature type="region of interest" description="Disordered" evidence="4">
    <location>
        <begin position="295"/>
        <end position="324"/>
    </location>
</feature>
<comment type="caution">
    <text evidence="6">The sequence shown here is derived from an EMBL/GenBank/DDBJ whole genome shotgun (WGS) entry which is preliminary data.</text>
</comment>
<sequence>MSSDNAFAAQFWLWPDPAMKRDSQGRILFVNNAFLNLYGGTVEAWTGNVLQGWPAPQPPQQGGYPVPYRFETRMPAEDPNQGEQVYDWIEQTEANGAAFALARNVTAFVQAQTVAPMMAANAATPIQPDYQVENQHHMVESSATPPAQPLPEAEPVENQVAEAHSAEIEYQAPFHEAPAQYGVTDQGVVEAESVPHNFEAEAPVPNTAALHEQIEQSGMTQNHQVAFQHETIDEDHQVQTPEMEPSAQVPDAAPAVSNEDNREERSFERRALPLESNSAVLGNNWRDAVIAKAVGQSDPEASEPKAEPTVQKINSNSDESSGPNKRILLAEDNAINALLTRTLLEAEGHIVETVEDGALAVEAMKTQSFDLIFMDMRMPNMDGLESTRKIRQLPNVPKSLPIIALTANAFDDDRNACFDSGMNDFMTKPVSADELSDMVKNWTDKNKLDLAG</sequence>
<proteinExistence type="predicted"/>
<dbReference type="Pfam" id="PF00072">
    <property type="entry name" value="Response_reg"/>
    <property type="match status" value="1"/>
</dbReference>
<dbReference type="OrthoDB" id="7873557at2"/>
<evidence type="ECO:0000256" key="4">
    <source>
        <dbReference type="SAM" id="MobiDB-lite"/>
    </source>
</evidence>
<dbReference type="GO" id="GO:0000160">
    <property type="term" value="P:phosphorelay signal transduction system"/>
    <property type="evidence" value="ECO:0007669"/>
    <property type="project" value="UniProtKB-KW"/>
</dbReference>
<dbReference type="CDD" id="cd00130">
    <property type="entry name" value="PAS"/>
    <property type="match status" value="1"/>
</dbReference>
<reference evidence="6 7" key="1">
    <citation type="submission" date="2018-10" db="EMBL/GenBank/DDBJ databases">
        <title>Genomic Encyclopedia of Type Strains, Phase IV (KMG-IV): sequencing the most valuable type-strain genomes for metagenomic binning, comparative biology and taxonomic classification.</title>
        <authorList>
            <person name="Goeker M."/>
        </authorList>
    </citation>
    <scope>NUCLEOTIDE SEQUENCE [LARGE SCALE GENOMIC DNA]</scope>
    <source>
        <strain evidence="6 7">DSM 22008</strain>
    </source>
</reference>
<evidence type="ECO:0000256" key="2">
    <source>
        <dbReference type="ARBA" id="ARBA00023012"/>
    </source>
</evidence>
<protein>
    <submittedName>
        <fullName evidence="6">Response regulator receiver domain-containing protein</fullName>
    </submittedName>
</protein>
<dbReference type="PANTHER" id="PTHR45339">
    <property type="entry name" value="HYBRID SIGNAL TRANSDUCTION HISTIDINE KINASE J"/>
    <property type="match status" value="1"/>
</dbReference>
<keyword evidence="1 3" id="KW-0597">Phosphoprotein</keyword>
<organism evidence="6 7">
    <name type="scientific">Litorimonas taeanensis</name>
    <dbReference type="NCBI Taxonomy" id="568099"/>
    <lineage>
        <taxon>Bacteria</taxon>
        <taxon>Pseudomonadati</taxon>
        <taxon>Pseudomonadota</taxon>
        <taxon>Alphaproteobacteria</taxon>
        <taxon>Maricaulales</taxon>
        <taxon>Robiginitomaculaceae</taxon>
    </lineage>
</organism>
<dbReference type="InterPro" id="IPR000014">
    <property type="entry name" value="PAS"/>
</dbReference>
<dbReference type="InParanoid" id="A0A420WEV4"/>
<gene>
    <name evidence="6" type="ORF">DES40_2315</name>
</gene>
<evidence type="ECO:0000256" key="1">
    <source>
        <dbReference type="ARBA" id="ARBA00022553"/>
    </source>
</evidence>
<evidence type="ECO:0000256" key="3">
    <source>
        <dbReference type="PROSITE-ProRule" id="PRU00169"/>
    </source>
</evidence>